<evidence type="ECO:0000313" key="3">
    <source>
        <dbReference type="EMBL" id="KAI5319810.1"/>
    </source>
</evidence>
<dbReference type="InterPro" id="IPR018960">
    <property type="entry name" value="DUF1990"/>
</dbReference>
<proteinExistence type="predicted"/>
<organism evidence="3 4">
    <name type="scientific">Prunus dulcis</name>
    <name type="common">Almond</name>
    <name type="synonym">Amygdalus dulcis</name>
    <dbReference type="NCBI Taxonomy" id="3755"/>
    <lineage>
        <taxon>Eukaryota</taxon>
        <taxon>Viridiplantae</taxon>
        <taxon>Streptophyta</taxon>
        <taxon>Embryophyta</taxon>
        <taxon>Tracheophyta</taxon>
        <taxon>Spermatophyta</taxon>
        <taxon>Magnoliopsida</taxon>
        <taxon>eudicotyledons</taxon>
        <taxon>Gunneridae</taxon>
        <taxon>Pentapetalae</taxon>
        <taxon>rosids</taxon>
        <taxon>fabids</taxon>
        <taxon>Rosales</taxon>
        <taxon>Rosaceae</taxon>
        <taxon>Amygdaloideae</taxon>
        <taxon>Amygdaleae</taxon>
        <taxon>Prunus</taxon>
    </lineage>
</organism>
<accession>A0AAD4YSI6</accession>
<reference evidence="3 4" key="1">
    <citation type="journal article" date="2022" name="G3 (Bethesda)">
        <title>Whole-genome sequence and methylome profiling of the almond [Prunus dulcis (Mill.) D.A. Webb] cultivar 'Nonpareil'.</title>
        <authorList>
            <person name="D'Amico-Willman K.M."/>
            <person name="Ouma W.Z."/>
            <person name="Meulia T."/>
            <person name="Sideli G.M."/>
            <person name="Gradziel T.M."/>
            <person name="Fresnedo-Ramirez J."/>
        </authorList>
    </citation>
    <scope>NUCLEOTIDE SEQUENCE [LARGE SCALE GENOMIC DNA]</scope>
    <source>
        <strain evidence="3">Clone GOH B32 T37-40</strain>
    </source>
</reference>
<dbReference type="Proteomes" id="UP001054821">
    <property type="component" value="Chromosome 7"/>
</dbReference>
<dbReference type="AlphaFoldDB" id="A0AAD4YSI6"/>
<sequence>MDFRFSLYHVNARVSGFRVAISLNPFCPALMLYYRDVIFMRGNDMLAVAEEGTIVVVDSSLVMTTIAPPISPRGGGSEVGRPKNLVESLGEVLLIDRYPSTMKQGRCIPFGFKVYKLKAVDEEQWVKMGGLDGQISPHSLSLTVSSLQIRTQRNIFRLKGMVFLSWIRPSPEEQKACIDRSGSFNYGAKFRGATAKSLSSLQEDKGLSNNGFLFNHARVLVGSGVDTYEKGKRALQDWRHFGLNWAFVDPKTPVQNGVKFCVCVKEFLPWVMMPLQVVYVNENRPSKQSMASFRFGGGTLQGHLLAGEERFSIELDENNQVWYEILSFSKPAHPLSFIGYPYVMLRQKYFAHQSSNAIMKHLNALKS</sequence>
<evidence type="ECO:0000313" key="4">
    <source>
        <dbReference type="Proteomes" id="UP001054821"/>
    </source>
</evidence>
<gene>
    <name evidence="3" type="ORF">L3X38_039518</name>
</gene>
<comment type="caution">
    <text evidence="3">The sequence shown here is derived from an EMBL/GenBank/DDBJ whole genome shotgun (WGS) entry which is preliminary data.</text>
</comment>
<keyword evidence="4" id="KW-1185">Reference proteome</keyword>
<protein>
    <recommendedName>
        <fullName evidence="5">DUF1990 domain-containing protein</fullName>
    </recommendedName>
</protein>
<dbReference type="InterPro" id="IPR005174">
    <property type="entry name" value="KIB1-4_b-propeller"/>
</dbReference>
<feature type="domain" description="KIB1-4 beta-propeller" evidence="1">
    <location>
        <begin position="33"/>
        <end position="134"/>
    </location>
</feature>
<dbReference type="Pfam" id="PF09348">
    <property type="entry name" value="DUF1990"/>
    <property type="match status" value="1"/>
</dbReference>
<evidence type="ECO:0000259" key="1">
    <source>
        <dbReference type="Pfam" id="PF03478"/>
    </source>
</evidence>
<evidence type="ECO:0008006" key="5">
    <source>
        <dbReference type="Google" id="ProtNLM"/>
    </source>
</evidence>
<dbReference type="Pfam" id="PF03478">
    <property type="entry name" value="Beta-prop_KIB1-4"/>
    <property type="match status" value="1"/>
</dbReference>
<dbReference type="PANTHER" id="PTHR34202:SF1">
    <property type="entry name" value="UPF0548 PROTEIN"/>
    <property type="match status" value="1"/>
</dbReference>
<evidence type="ECO:0000259" key="2">
    <source>
        <dbReference type="Pfam" id="PF09348"/>
    </source>
</evidence>
<feature type="domain" description="DUF1990" evidence="2">
    <location>
        <begin position="210"/>
        <end position="356"/>
    </location>
</feature>
<dbReference type="EMBL" id="JAJFAZ020000007">
    <property type="protein sequence ID" value="KAI5319810.1"/>
    <property type="molecule type" value="Genomic_DNA"/>
</dbReference>
<name>A0AAD4YSI6_PRUDU</name>
<dbReference type="PANTHER" id="PTHR34202">
    <property type="entry name" value="UPF0548 PROTEIN"/>
    <property type="match status" value="1"/>
</dbReference>